<dbReference type="KEGG" id="lit:FPZ52_11105"/>
<keyword evidence="4" id="KW-1003">Cell membrane</keyword>
<dbReference type="OrthoDB" id="9807026at2"/>
<keyword evidence="14" id="KW-0282">Flagellum</keyword>
<dbReference type="RefSeq" id="WP_146365501.1">
    <property type="nucleotide sequence ID" value="NZ_CP042261.1"/>
</dbReference>
<dbReference type="InterPro" id="IPR013556">
    <property type="entry name" value="Flag_M-ring_C"/>
</dbReference>
<dbReference type="Gene3D" id="3.30.300.30">
    <property type="match status" value="1"/>
</dbReference>
<dbReference type="Pfam" id="PF01514">
    <property type="entry name" value="YscJ_FliF"/>
    <property type="match status" value="1"/>
</dbReference>
<evidence type="ECO:0000256" key="6">
    <source>
        <dbReference type="ARBA" id="ARBA00022989"/>
    </source>
</evidence>
<keyword evidence="15" id="KW-1185">Reference proteome</keyword>
<keyword evidence="6 11" id="KW-1133">Transmembrane helix</keyword>
<sequence>MQQLRSLWSSLDTRRRALAIGAAAVVLLAVFGLTRMAATPGMALLYSGLDNSQAGEVVSALEQQGVEYQVQGSSILVDQAVRDQLRMTLASQGLPANSGVGYELLDGLSGFGTTQQMFDAAYWRAKEGELSRTMASTPFIRAARVHISNQPATPFQRDFKPTASVTISPAAASPNEAQAQAIRYLVSSAVAGLIPEDVAVIDARTGRVLQLGDVDNLAEAGSERAAQLRTNVTRLLEARVGPGNAIVEVNVDTVTAREAITERRFDPTSRVAISTDIEEINNHSSDSGDAGVTVASNLPSGDAGSPERESKSQRIETRERTNFEVSETTREVLNAPGAIKRLTVAVLVNQSIGDAEPRSAAELQSFQQLVASAVGFDESRGDIITIEAMPFEATAVPVETETATSLLEQFNPDPMRLIQLATLAIVALVLGLFVLRPILAGRRAELETPALTTETEPVMQDITPDTAARETSTGELPSTAVTEAPKTISTPQLALPKLEDDPAGHLKHVVADRQPDTLEILKSWLEEDPTAEPA</sequence>
<evidence type="ECO:0000256" key="11">
    <source>
        <dbReference type="SAM" id="Phobius"/>
    </source>
</evidence>
<evidence type="ECO:0000259" key="13">
    <source>
        <dbReference type="Pfam" id="PF08345"/>
    </source>
</evidence>
<dbReference type="PANTHER" id="PTHR30046:SF0">
    <property type="entry name" value="FLAGELLAR M-RING PROTEIN"/>
    <property type="match status" value="1"/>
</dbReference>
<dbReference type="Pfam" id="PF08345">
    <property type="entry name" value="YscJ_FliF_C"/>
    <property type="match status" value="1"/>
</dbReference>
<feature type="transmembrane region" description="Helical" evidence="11">
    <location>
        <begin position="417"/>
        <end position="435"/>
    </location>
</feature>
<feature type="compositionally biased region" description="Polar residues" evidence="10">
    <location>
        <begin position="469"/>
        <end position="492"/>
    </location>
</feature>
<evidence type="ECO:0000256" key="3">
    <source>
        <dbReference type="ARBA" id="ARBA00007971"/>
    </source>
</evidence>
<evidence type="ECO:0000313" key="15">
    <source>
        <dbReference type="Proteomes" id="UP000318483"/>
    </source>
</evidence>
<evidence type="ECO:0000256" key="10">
    <source>
        <dbReference type="SAM" id="MobiDB-lite"/>
    </source>
</evidence>
<proteinExistence type="inferred from homology"/>
<reference evidence="14 15" key="1">
    <citation type="submission" date="2019-07" db="EMBL/GenBank/DDBJ databases">
        <title>Litoreibacter alkalisoli sp. nov., isolated from saline-alkaline soil.</title>
        <authorList>
            <person name="Wang S."/>
            <person name="Xu L."/>
            <person name="Xing Y.-T."/>
            <person name="Sun J.-Q."/>
        </authorList>
    </citation>
    <scope>NUCLEOTIDE SEQUENCE [LARGE SCALE GENOMIC DNA]</scope>
    <source>
        <strain evidence="14 15">LN3S51</strain>
    </source>
</reference>
<evidence type="ECO:0000313" key="14">
    <source>
        <dbReference type="EMBL" id="QDY70113.1"/>
    </source>
</evidence>
<evidence type="ECO:0000256" key="4">
    <source>
        <dbReference type="ARBA" id="ARBA00022475"/>
    </source>
</evidence>
<evidence type="ECO:0000256" key="8">
    <source>
        <dbReference type="ARBA" id="ARBA00023143"/>
    </source>
</evidence>
<dbReference type="GO" id="GO:0009431">
    <property type="term" value="C:bacterial-type flagellum basal body, MS ring"/>
    <property type="evidence" value="ECO:0007669"/>
    <property type="project" value="InterPro"/>
</dbReference>
<dbReference type="GO" id="GO:0003774">
    <property type="term" value="F:cytoskeletal motor activity"/>
    <property type="evidence" value="ECO:0007669"/>
    <property type="project" value="InterPro"/>
</dbReference>
<dbReference type="InterPro" id="IPR000067">
    <property type="entry name" value="FlgMring_FliF"/>
</dbReference>
<comment type="function">
    <text evidence="9">The M ring may be actively involved in energy transduction.</text>
</comment>
<dbReference type="InterPro" id="IPR006182">
    <property type="entry name" value="FliF_N_dom"/>
</dbReference>
<keyword evidence="14" id="KW-0969">Cilium</keyword>
<comment type="similarity">
    <text evidence="3 9">Belongs to the FliF family.</text>
</comment>
<keyword evidence="8 9" id="KW-0975">Bacterial flagellum</keyword>
<gene>
    <name evidence="14" type="primary">fliF</name>
    <name evidence="14" type="ORF">FPZ52_11105</name>
</gene>
<accession>A0A5B8IX00</accession>
<evidence type="ECO:0000256" key="7">
    <source>
        <dbReference type="ARBA" id="ARBA00023136"/>
    </source>
</evidence>
<evidence type="ECO:0000256" key="5">
    <source>
        <dbReference type="ARBA" id="ARBA00022692"/>
    </source>
</evidence>
<keyword evidence="7 11" id="KW-0472">Membrane</keyword>
<dbReference type="EMBL" id="CP042261">
    <property type="protein sequence ID" value="QDY70113.1"/>
    <property type="molecule type" value="Genomic_DNA"/>
</dbReference>
<dbReference type="AlphaFoldDB" id="A0A5B8IX00"/>
<feature type="region of interest" description="Disordered" evidence="10">
    <location>
        <begin position="279"/>
        <end position="323"/>
    </location>
</feature>
<evidence type="ECO:0000256" key="9">
    <source>
        <dbReference type="PIRNR" id="PIRNR004862"/>
    </source>
</evidence>
<dbReference type="PRINTS" id="PR01009">
    <property type="entry name" value="FLGMRINGFLIF"/>
</dbReference>
<dbReference type="PANTHER" id="PTHR30046">
    <property type="entry name" value="FLAGELLAR M-RING PROTEIN"/>
    <property type="match status" value="1"/>
</dbReference>
<dbReference type="GO" id="GO:0071973">
    <property type="term" value="P:bacterial-type flagellum-dependent cell motility"/>
    <property type="evidence" value="ECO:0007669"/>
    <property type="project" value="InterPro"/>
</dbReference>
<dbReference type="InterPro" id="IPR043427">
    <property type="entry name" value="YscJ/FliF"/>
</dbReference>
<evidence type="ECO:0000256" key="1">
    <source>
        <dbReference type="ARBA" id="ARBA00004117"/>
    </source>
</evidence>
<evidence type="ECO:0000256" key="2">
    <source>
        <dbReference type="ARBA" id="ARBA00004651"/>
    </source>
</evidence>
<keyword evidence="14" id="KW-0966">Cell projection</keyword>
<feature type="region of interest" description="Disordered" evidence="10">
    <location>
        <begin position="463"/>
        <end position="492"/>
    </location>
</feature>
<feature type="domain" description="Flagellar M-ring N-terminal" evidence="12">
    <location>
        <begin position="39"/>
        <end position="204"/>
    </location>
</feature>
<dbReference type="Proteomes" id="UP000318483">
    <property type="component" value="Chromosome"/>
</dbReference>
<comment type="subcellular location">
    <subcellularLocation>
        <location evidence="1 9">Bacterial flagellum basal body</location>
    </subcellularLocation>
    <subcellularLocation>
        <location evidence="2">Cell membrane</location>
        <topology evidence="2">Multi-pass membrane protein</topology>
    </subcellularLocation>
</comment>
<feature type="compositionally biased region" description="Basic and acidic residues" evidence="10">
    <location>
        <begin position="305"/>
        <end position="323"/>
    </location>
</feature>
<evidence type="ECO:0000259" key="12">
    <source>
        <dbReference type="Pfam" id="PF01514"/>
    </source>
</evidence>
<protein>
    <recommendedName>
        <fullName evidence="9">Flagellar M-ring protein</fullName>
    </recommendedName>
</protein>
<organism evidence="14 15">
    <name type="scientific">Qingshengfaniella alkalisoli</name>
    <dbReference type="NCBI Taxonomy" id="2599296"/>
    <lineage>
        <taxon>Bacteria</taxon>
        <taxon>Pseudomonadati</taxon>
        <taxon>Pseudomonadota</taxon>
        <taxon>Alphaproteobacteria</taxon>
        <taxon>Rhodobacterales</taxon>
        <taxon>Paracoccaceae</taxon>
        <taxon>Qingshengfaniella</taxon>
    </lineage>
</organism>
<dbReference type="GO" id="GO:0005886">
    <property type="term" value="C:plasma membrane"/>
    <property type="evidence" value="ECO:0007669"/>
    <property type="project" value="UniProtKB-SubCell"/>
</dbReference>
<name>A0A5B8IX00_9RHOB</name>
<dbReference type="PIRSF" id="PIRSF004862">
    <property type="entry name" value="FliF"/>
    <property type="match status" value="1"/>
</dbReference>
<keyword evidence="5 11" id="KW-0812">Transmembrane</keyword>
<feature type="domain" description="Flagellar M-ring C-terminal" evidence="13">
    <location>
        <begin position="236"/>
        <end position="391"/>
    </location>
</feature>
<dbReference type="NCBIfam" id="TIGR00206">
    <property type="entry name" value="fliF"/>
    <property type="match status" value="1"/>
</dbReference>
<dbReference type="InterPro" id="IPR045851">
    <property type="entry name" value="AMP-bd_C_sf"/>
</dbReference>